<evidence type="ECO:0000256" key="1">
    <source>
        <dbReference type="SAM" id="Phobius"/>
    </source>
</evidence>
<organism evidence="2 3">
    <name type="scientific">Halospeciosus flavus</name>
    <dbReference type="NCBI Taxonomy" id="3032283"/>
    <lineage>
        <taxon>Archaea</taxon>
        <taxon>Methanobacteriati</taxon>
        <taxon>Methanobacteriota</taxon>
        <taxon>Stenosarchaea group</taxon>
        <taxon>Halobacteria</taxon>
        <taxon>Halobacteriales</taxon>
        <taxon>Halobacteriaceae</taxon>
        <taxon>Halospeciosus</taxon>
    </lineage>
</organism>
<reference evidence="2 3" key="1">
    <citation type="journal article" date="2019" name="Int. J. Syst. Evol. Microbiol.">
        <title>The Global Catalogue of Microorganisms (GCM) 10K type strain sequencing project: providing services to taxonomists for standard genome sequencing and annotation.</title>
        <authorList>
            <consortium name="The Broad Institute Genomics Platform"/>
            <consortium name="The Broad Institute Genome Sequencing Center for Infectious Disease"/>
            <person name="Wu L."/>
            <person name="Ma J."/>
        </authorList>
    </citation>
    <scope>NUCLEOTIDE SEQUENCE [LARGE SCALE GENOMIC DNA]</scope>
    <source>
        <strain evidence="2 3">XZGYJ-43</strain>
    </source>
</reference>
<dbReference type="EMBL" id="JBHTAR010000011">
    <property type="protein sequence ID" value="MFC7199558.1"/>
    <property type="molecule type" value="Genomic_DNA"/>
</dbReference>
<accession>A0ABD5Z2Z1</accession>
<keyword evidence="3" id="KW-1185">Reference proteome</keyword>
<evidence type="ECO:0000313" key="3">
    <source>
        <dbReference type="Proteomes" id="UP001596447"/>
    </source>
</evidence>
<keyword evidence="1" id="KW-1133">Transmembrane helix</keyword>
<keyword evidence="1" id="KW-0812">Transmembrane</keyword>
<feature type="transmembrane region" description="Helical" evidence="1">
    <location>
        <begin position="16"/>
        <end position="39"/>
    </location>
</feature>
<comment type="caution">
    <text evidence="2">The sequence shown here is derived from an EMBL/GenBank/DDBJ whole genome shotgun (WGS) entry which is preliminary data.</text>
</comment>
<dbReference type="AlphaFoldDB" id="A0ABD5Z2Z1"/>
<evidence type="ECO:0000313" key="2">
    <source>
        <dbReference type="EMBL" id="MFC7199558.1"/>
    </source>
</evidence>
<sequence length="185" mass="20771">MQQGAQEGLLNNLGQLLSLETISAVGTLLILFFTGLTFWHQVIRTPRSEVSLSVKERSEPYSLGKSNHTFRAPTAQLSNSGKMVALIEDADASATFLDCQSREELDDEALQSEIEVGISRLGRNTKLKSGSTRRDKASISIDDVTKLPPEFQIRVRYEYEIKDNIREYEKSIPTEFKFINEAVAE</sequence>
<protein>
    <submittedName>
        <fullName evidence="2">Uncharacterized protein</fullName>
    </submittedName>
</protein>
<keyword evidence="1" id="KW-0472">Membrane</keyword>
<dbReference type="RefSeq" id="WP_279529488.1">
    <property type="nucleotide sequence ID" value="NZ_CP122312.1"/>
</dbReference>
<gene>
    <name evidence="2" type="ORF">ACFQJ9_09055</name>
</gene>
<proteinExistence type="predicted"/>
<name>A0ABD5Z2Z1_9EURY</name>
<dbReference type="Proteomes" id="UP001596447">
    <property type="component" value="Unassembled WGS sequence"/>
</dbReference>